<dbReference type="Proteomes" id="UP000029723">
    <property type="component" value="Unassembled WGS sequence"/>
</dbReference>
<dbReference type="EMBL" id="JRPQ01000089">
    <property type="protein sequence ID" value="KGI22079.1"/>
    <property type="molecule type" value="Genomic_DNA"/>
</dbReference>
<dbReference type="RefSeq" id="WP_036927443.1">
    <property type="nucleotide sequence ID" value="NZ_JRPQ01000089.1"/>
</dbReference>
<keyword evidence="1" id="KW-0479">Metal-binding</keyword>
<dbReference type="Pfam" id="PF04166">
    <property type="entry name" value="PdxA"/>
    <property type="match status" value="1"/>
</dbReference>
<keyword evidence="3" id="KW-0520">NAD</keyword>
<proteinExistence type="predicted"/>
<dbReference type="OrthoDB" id="9801783at2"/>
<gene>
    <name evidence="5" type="ORF">HMPREF9304_06535</name>
</gene>
<feature type="compositionally biased region" description="Basic and acidic residues" evidence="4">
    <location>
        <begin position="340"/>
        <end position="370"/>
    </location>
</feature>
<dbReference type="GO" id="GO:0016491">
    <property type="term" value="F:oxidoreductase activity"/>
    <property type="evidence" value="ECO:0007669"/>
    <property type="project" value="UniProtKB-KW"/>
</dbReference>
<dbReference type="PANTHER" id="PTHR30004:SF6">
    <property type="entry name" value="D-THREONATE 4-PHOSPHATE DEHYDROGENASE"/>
    <property type="match status" value="1"/>
</dbReference>
<name>A0A098YRW1_9BACT</name>
<accession>A0A098YRW1</accession>
<organism evidence="5 6">
    <name type="scientific">Hoylesella timonensis S9-PR14</name>
    <dbReference type="NCBI Taxonomy" id="1401062"/>
    <lineage>
        <taxon>Bacteria</taxon>
        <taxon>Pseudomonadati</taxon>
        <taxon>Bacteroidota</taxon>
        <taxon>Bacteroidia</taxon>
        <taxon>Bacteroidales</taxon>
        <taxon>Prevotellaceae</taxon>
        <taxon>Hoylesella</taxon>
    </lineage>
</organism>
<evidence type="ECO:0000256" key="4">
    <source>
        <dbReference type="SAM" id="MobiDB-lite"/>
    </source>
</evidence>
<comment type="caution">
    <text evidence="5">The sequence shown here is derived from an EMBL/GenBank/DDBJ whole genome shotgun (WGS) entry which is preliminary data.</text>
</comment>
<evidence type="ECO:0000313" key="5">
    <source>
        <dbReference type="EMBL" id="KGI22079.1"/>
    </source>
</evidence>
<dbReference type="AlphaFoldDB" id="A0A098YRW1"/>
<evidence type="ECO:0000256" key="3">
    <source>
        <dbReference type="ARBA" id="ARBA00023027"/>
    </source>
</evidence>
<sequence length="370" mass="41469">MNNRKIRVAITHGDTNGIGYELIFKTFSSPEMLELCTPIIYGSPMVAAYHRKALGIQANFSIVNNTDEIKDGRLNLLTCFEDEVKVELGTPTEESGRAAIRALDRAMTDYREGVYDVLVCAPIGTNNLKIGGLEFKNLAHYLQTCLGEGHEAMPVFMNDFLRVALVSNQLLMKDAIEDIKEQNLINRATVLCETMRRDLRVSSPRIAILALNPTADGVEEKEVIAPAITKLTEAGVYAYGPYPAEEFFGSNQYEAFDAILSMHYEQAILPFKTLTIDEGVCLIANLPLVCTTTNDSPEFAKAGAGVMDEQPMRQAVYLAIDAWRNRMSFEEPLKNPLPKLYHERRENRDRGRLNGVKRNDKDNQKLQEAE</sequence>
<protein>
    <submittedName>
        <fullName evidence="5">4-hydroxythreonine-4-phosphate dehydrogenase</fullName>
    </submittedName>
</protein>
<evidence type="ECO:0000256" key="2">
    <source>
        <dbReference type="ARBA" id="ARBA00023002"/>
    </source>
</evidence>
<dbReference type="PANTHER" id="PTHR30004">
    <property type="entry name" value="4-HYDROXYTHREONINE-4-PHOSPHATE DEHYDROGENASE"/>
    <property type="match status" value="1"/>
</dbReference>
<dbReference type="GO" id="GO:0046872">
    <property type="term" value="F:metal ion binding"/>
    <property type="evidence" value="ECO:0007669"/>
    <property type="project" value="UniProtKB-KW"/>
</dbReference>
<dbReference type="SUPFAM" id="SSF53659">
    <property type="entry name" value="Isocitrate/Isopropylmalate dehydrogenase-like"/>
    <property type="match status" value="1"/>
</dbReference>
<keyword evidence="2" id="KW-0560">Oxidoreductase</keyword>
<dbReference type="InterPro" id="IPR005255">
    <property type="entry name" value="PdxA_fam"/>
</dbReference>
<dbReference type="GO" id="GO:0051287">
    <property type="term" value="F:NAD binding"/>
    <property type="evidence" value="ECO:0007669"/>
    <property type="project" value="InterPro"/>
</dbReference>
<feature type="region of interest" description="Disordered" evidence="4">
    <location>
        <begin position="339"/>
        <end position="370"/>
    </location>
</feature>
<evidence type="ECO:0000256" key="1">
    <source>
        <dbReference type="ARBA" id="ARBA00022723"/>
    </source>
</evidence>
<dbReference type="Gene3D" id="3.40.718.10">
    <property type="entry name" value="Isopropylmalate Dehydrogenase"/>
    <property type="match status" value="1"/>
</dbReference>
<reference evidence="5 6" key="1">
    <citation type="submission" date="2014-07" db="EMBL/GenBank/DDBJ databases">
        <authorList>
            <person name="McCorrison J."/>
            <person name="Sanka R."/>
            <person name="Torralba M."/>
            <person name="Gillis M."/>
            <person name="Haft D.H."/>
            <person name="Methe B."/>
            <person name="Sutton G."/>
            <person name="Nelson K.E."/>
        </authorList>
    </citation>
    <scope>NUCLEOTIDE SEQUENCE [LARGE SCALE GENOMIC DNA]</scope>
    <source>
        <strain evidence="5 6">S9-PR14</strain>
    </source>
</reference>
<evidence type="ECO:0000313" key="6">
    <source>
        <dbReference type="Proteomes" id="UP000029723"/>
    </source>
</evidence>